<accession>A0A3M6TB98</accession>
<gene>
    <name evidence="1" type="ORF">pdam_00005920</name>
</gene>
<dbReference type="AlphaFoldDB" id="A0A3M6TB98"/>
<name>A0A3M6TB98_POCDA</name>
<reference evidence="1 2" key="1">
    <citation type="journal article" date="2018" name="Sci. Rep.">
        <title>Comparative analysis of the Pocillopora damicornis genome highlights role of immune system in coral evolution.</title>
        <authorList>
            <person name="Cunning R."/>
            <person name="Bay R.A."/>
            <person name="Gillette P."/>
            <person name="Baker A.C."/>
            <person name="Traylor-Knowles N."/>
        </authorList>
    </citation>
    <scope>NUCLEOTIDE SEQUENCE [LARGE SCALE GENOMIC DNA]</scope>
    <source>
        <strain evidence="1">RSMAS</strain>
        <tissue evidence="1">Whole animal</tissue>
    </source>
</reference>
<protein>
    <submittedName>
        <fullName evidence="1">Uncharacterized protein</fullName>
    </submittedName>
</protein>
<sequence>MGSSLGETLLDTLRPLEEYKNGVAVLDGFLRSLLSGEKVLTPEFWDALDDDLRLLSVSPCAEDTDNEGGRCSTALMRWICESMTLKPIKSTTNLVHSSTWGNFPMFRNKTNAKQVKQCLLSVDEGLRADKRRE</sequence>
<proteinExistence type="predicted"/>
<dbReference type="EMBL" id="RCHS01003956">
    <property type="protein sequence ID" value="RMX38655.1"/>
    <property type="molecule type" value="Genomic_DNA"/>
</dbReference>
<evidence type="ECO:0000313" key="2">
    <source>
        <dbReference type="Proteomes" id="UP000275408"/>
    </source>
</evidence>
<dbReference type="Proteomes" id="UP000275408">
    <property type="component" value="Unassembled WGS sequence"/>
</dbReference>
<comment type="caution">
    <text evidence="1">The sequence shown here is derived from an EMBL/GenBank/DDBJ whole genome shotgun (WGS) entry which is preliminary data.</text>
</comment>
<organism evidence="1 2">
    <name type="scientific">Pocillopora damicornis</name>
    <name type="common">Cauliflower coral</name>
    <name type="synonym">Millepora damicornis</name>
    <dbReference type="NCBI Taxonomy" id="46731"/>
    <lineage>
        <taxon>Eukaryota</taxon>
        <taxon>Metazoa</taxon>
        <taxon>Cnidaria</taxon>
        <taxon>Anthozoa</taxon>
        <taxon>Hexacorallia</taxon>
        <taxon>Scleractinia</taxon>
        <taxon>Astrocoeniina</taxon>
        <taxon>Pocilloporidae</taxon>
        <taxon>Pocillopora</taxon>
    </lineage>
</organism>
<keyword evidence="2" id="KW-1185">Reference proteome</keyword>
<evidence type="ECO:0000313" key="1">
    <source>
        <dbReference type="EMBL" id="RMX38655.1"/>
    </source>
</evidence>